<keyword evidence="1" id="KW-0808">Transferase</keyword>
<name>A0A1D1XFU1_9ARAE</name>
<keyword evidence="2" id="KW-0833">Ubl conjugation pathway</keyword>
<dbReference type="Gene3D" id="3.10.110.10">
    <property type="entry name" value="Ubiquitin Conjugating Enzyme"/>
    <property type="match status" value="1"/>
</dbReference>
<dbReference type="CDD" id="cd23837">
    <property type="entry name" value="UBCc_UBE2O"/>
    <property type="match status" value="1"/>
</dbReference>
<evidence type="ECO:0000256" key="1">
    <source>
        <dbReference type="ARBA" id="ARBA00022679"/>
    </source>
</evidence>
<feature type="domain" description="UBC core" evidence="3">
    <location>
        <begin position="70"/>
        <end position="231"/>
    </location>
</feature>
<dbReference type="PANTHER" id="PTHR46116">
    <property type="entry name" value="(E3-INDEPENDENT) E2 UBIQUITIN-CONJUGATING ENZYME"/>
    <property type="match status" value="1"/>
</dbReference>
<dbReference type="InterPro" id="IPR016135">
    <property type="entry name" value="UBQ-conjugating_enzyme/RWD"/>
</dbReference>
<organism evidence="4">
    <name type="scientific">Anthurium amnicola</name>
    <dbReference type="NCBI Taxonomy" id="1678845"/>
    <lineage>
        <taxon>Eukaryota</taxon>
        <taxon>Viridiplantae</taxon>
        <taxon>Streptophyta</taxon>
        <taxon>Embryophyta</taxon>
        <taxon>Tracheophyta</taxon>
        <taxon>Spermatophyta</taxon>
        <taxon>Magnoliopsida</taxon>
        <taxon>Liliopsida</taxon>
        <taxon>Araceae</taxon>
        <taxon>Pothoideae</taxon>
        <taxon>Potheae</taxon>
        <taxon>Anthurium</taxon>
    </lineage>
</organism>
<accession>A0A1D1XFU1</accession>
<reference evidence="4" key="1">
    <citation type="submission" date="2015-07" db="EMBL/GenBank/DDBJ databases">
        <title>Transcriptome Assembly of Anthurium amnicola.</title>
        <authorList>
            <person name="Suzuki J."/>
        </authorList>
    </citation>
    <scope>NUCLEOTIDE SEQUENCE</scope>
</reference>
<dbReference type="PANTHER" id="PTHR46116:SF41">
    <property type="entry name" value="UBIQUITIN-CONJUGATING ENZYME E2 25-RELATED"/>
    <property type="match status" value="1"/>
</dbReference>
<dbReference type="SMART" id="SM00212">
    <property type="entry name" value="UBCc"/>
    <property type="match status" value="1"/>
</dbReference>
<dbReference type="EMBL" id="GDJX01026658">
    <property type="protein sequence ID" value="JAT41278.1"/>
    <property type="molecule type" value="Transcribed_RNA"/>
</dbReference>
<gene>
    <name evidence="4" type="primary">UBC25_9</name>
    <name evidence="4" type="ORF">g.119470</name>
</gene>
<proteinExistence type="predicted"/>
<sequence length="344" mass="38755">MAAAVSSSTAPVEEKKFEQFDVVQDYSDHHFSNYVPHTRGMDMITKLLSKLHIVNSSEKKHQQTTGPKQEWVRRIQQEWKSLEKDLPEGIFVRVYEERMDLLRAVIVGSSGTPYHDGLFFFDVYFPSNYPDNPPLVHYHAHGLQLNPNLYDTGRVCLSLLGTWDGYGCERWNPKRSTLLQVLVSIQGIVLNAQPYFNEPLYDDSEDDSEDDGEDDDLVDSFVKQISLEYNESTFLLSCQTMLYTIRQPPQHFEDLVASHFRGRGRRILLACKAYMEGATVGSETLSGVKGSPSPDFLSSLRCRFDSLLAEFKAGGADCEGLLPVGTPAVADPQSKLSGVLNLFR</sequence>
<dbReference type="SUPFAM" id="SSF54495">
    <property type="entry name" value="UBC-like"/>
    <property type="match status" value="1"/>
</dbReference>
<evidence type="ECO:0000313" key="4">
    <source>
        <dbReference type="EMBL" id="JAT41278.1"/>
    </source>
</evidence>
<dbReference type="PROSITE" id="PS50127">
    <property type="entry name" value="UBC_2"/>
    <property type="match status" value="1"/>
</dbReference>
<dbReference type="InterPro" id="IPR000608">
    <property type="entry name" value="UBC"/>
</dbReference>
<evidence type="ECO:0000259" key="3">
    <source>
        <dbReference type="PROSITE" id="PS50127"/>
    </source>
</evidence>
<dbReference type="GO" id="GO:0061631">
    <property type="term" value="F:ubiquitin conjugating enzyme activity"/>
    <property type="evidence" value="ECO:0007669"/>
    <property type="project" value="TreeGrafter"/>
</dbReference>
<dbReference type="Pfam" id="PF00179">
    <property type="entry name" value="UQ_con"/>
    <property type="match status" value="1"/>
</dbReference>
<evidence type="ECO:0000256" key="2">
    <source>
        <dbReference type="ARBA" id="ARBA00022786"/>
    </source>
</evidence>
<protein>
    <submittedName>
        <fullName evidence="4">Putative ubiquitin-conjugating enzyme E2 25</fullName>
    </submittedName>
</protein>
<dbReference type="AlphaFoldDB" id="A0A1D1XFU1"/>